<evidence type="ECO:0000256" key="2">
    <source>
        <dbReference type="ARBA" id="ARBA00013927"/>
    </source>
</evidence>
<sequence>MLQDAQDVFNLENHGRVREVGSQAVWSVSSGRRGHGVSQLRDGDLDTFWQSDGELPHRIDVQFGRRLSIQAVLINVCHDLDENFTPNVVSVSAGNDPHDMRTVGGVSMTRPSGWVLIETEDSEERPPRAFCLRLYVHINHQFGMDSRVRQMKVYTPAQETVVSTLPEEVTFSSLECRMFSRIR</sequence>
<dbReference type="VEuPathDB" id="VectorBase:ISCW010883"/>
<dbReference type="InParanoid" id="B7Q486"/>
<dbReference type="PANTHER" id="PTHR12936">
    <property type="entry name" value="ANAPHASE-PROMOTING COMPLEX 10"/>
    <property type="match status" value="1"/>
</dbReference>
<dbReference type="EMBL" id="ABJB010601475">
    <property type="status" value="NOT_ANNOTATED_CDS"/>
    <property type="molecule type" value="Genomic_DNA"/>
</dbReference>
<evidence type="ECO:0000313" key="10">
    <source>
        <dbReference type="EnsemblMetazoa" id="ISCW010883-PA"/>
    </source>
</evidence>
<dbReference type="EMBL" id="DS853780">
    <property type="protein sequence ID" value="EEC13658.1"/>
    <property type="molecule type" value="Genomic_DNA"/>
</dbReference>
<evidence type="ECO:0000256" key="3">
    <source>
        <dbReference type="ARBA" id="ARBA00022618"/>
    </source>
</evidence>
<dbReference type="FunFam" id="2.60.120.260:FF:000122">
    <property type="entry name" value="Anaphase-promoting complex subunit 10"/>
    <property type="match status" value="1"/>
</dbReference>
<dbReference type="GO" id="GO:0005680">
    <property type="term" value="C:anaphase-promoting complex"/>
    <property type="evidence" value="ECO:0000318"/>
    <property type="project" value="GO_Central"/>
</dbReference>
<dbReference type="InterPro" id="IPR004939">
    <property type="entry name" value="APC_su10/DOC_dom"/>
</dbReference>
<dbReference type="EnsemblMetazoa" id="ISCW010883-RA">
    <property type="protein sequence ID" value="ISCW010883-PA"/>
    <property type="gene ID" value="ISCW010883"/>
</dbReference>
<dbReference type="AlphaFoldDB" id="B7Q486"/>
<gene>
    <name evidence="9" type="ORF">IscW_ISCW010883</name>
</gene>
<dbReference type="PaxDb" id="6945-B7Q486"/>
<keyword evidence="6 7" id="KW-0131">Cell cycle</keyword>
<keyword evidence="11" id="KW-1185">Reference proteome</keyword>
<dbReference type="STRING" id="6945.B7Q486"/>
<feature type="domain" description="DOC" evidence="8">
    <location>
        <begin position="1"/>
        <end position="180"/>
    </location>
</feature>
<name>B7Q486_IXOSC</name>
<comment type="similarity">
    <text evidence="1 7">Belongs to the APC10 family.</text>
</comment>
<dbReference type="VEuPathDB" id="VectorBase:ISCI010883"/>
<organism>
    <name type="scientific">Ixodes scapularis</name>
    <name type="common">Black-legged tick</name>
    <name type="synonym">Deer tick</name>
    <dbReference type="NCBI Taxonomy" id="6945"/>
    <lineage>
        <taxon>Eukaryota</taxon>
        <taxon>Metazoa</taxon>
        <taxon>Ecdysozoa</taxon>
        <taxon>Arthropoda</taxon>
        <taxon>Chelicerata</taxon>
        <taxon>Arachnida</taxon>
        <taxon>Acari</taxon>
        <taxon>Parasitiformes</taxon>
        <taxon>Ixodida</taxon>
        <taxon>Ixodoidea</taxon>
        <taxon>Ixodidae</taxon>
        <taxon>Ixodinae</taxon>
        <taxon>Ixodes</taxon>
    </lineage>
</organism>
<dbReference type="Pfam" id="PF03256">
    <property type="entry name" value="ANAPC10"/>
    <property type="match status" value="1"/>
</dbReference>
<evidence type="ECO:0000256" key="1">
    <source>
        <dbReference type="ARBA" id="ARBA00006762"/>
    </source>
</evidence>
<dbReference type="HOGENOM" id="CLU_039415_3_0_1"/>
<dbReference type="PIRSF" id="PIRSF028841">
    <property type="entry name" value="APC10_sub"/>
    <property type="match status" value="1"/>
</dbReference>
<reference evidence="9 11" key="1">
    <citation type="submission" date="2008-03" db="EMBL/GenBank/DDBJ databases">
        <title>Annotation of Ixodes scapularis.</title>
        <authorList>
            <consortium name="Ixodes scapularis Genome Project Consortium"/>
            <person name="Caler E."/>
            <person name="Hannick L.I."/>
            <person name="Bidwell S."/>
            <person name="Joardar V."/>
            <person name="Thiagarajan M."/>
            <person name="Amedeo P."/>
            <person name="Galinsky K.J."/>
            <person name="Schobel S."/>
            <person name="Inman J."/>
            <person name="Hostetler J."/>
            <person name="Miller J."/>
            <person name="Hammond M."/>
            <person name="Megy K."/>
            <person name="Lawson D."/>
            <person name="Kodira C."/>
            <person name="Sutton G."/>
            <person name="Meyer J."/>
            <person name="Hill C.A."/>
            <person name="Birren B."/>
            <person name="Nene V."/>
            <person name="Collins F."/>
            <person name="Alarcon-Chaidez F."/>
            <person name="Wikel S."/>
            <person name="Strausberg R."/>
        </authorList>
    </citation>
    <scope>NUCLEOTIDE SEQUENCE [LARGE SCALE GENOMIC DNA]</scope>
    <source>
        <strain evidence="11">Wikel</strain>
        <strain evidence="9">Wikel colony</strain>
    </source>
</reference>
<keyword evidence="3 7" id="KW-0132">Cell division</keyword>
<evidence type="ECO:0000256" key="4">
    <source>
        <dbReference type="ARBA" id="ARBA00022776"/>
    </source>
</evidence>
<evidence type="ECO:0000313" key="9">
    <source>
        <dbReference type="EMBL" id="EEC13658.1"/>
    </source>
</evidence>
<protein>
    <recommendedName>
        <fullName evidence="2 7">Anaphase-promoting complex subunit 10</fullName>
    </recommendedName>
</protein>
<dbReference type="EMBL" id="ABJB010627276">
    <property type="status" value="NOT_ANNOTATED_CDS"/>
    <property type="molecule type" value="Genomic_DNA"/>
</dbReference>
<dbReference type="CDD" id="cd08366">
    <property type="entry name" value="APC10"/>
    <property type="match status" value="1"/>
</dbReference>
<accession>B7Q486</accession>
<dbReference type="Proteomes" id="UP000001555">
    <property type="component" value="Unassembled WGS sequence"/>
</dbReference>
<evidence type="ECO:0000256" key="6">
    <source>
        <dbReference type="ARBA" id="ARBA00023306"/>
    </source>
</evidence>
<dbReference type="GO" id="GO:0070979">
    <property type="term" value="P:protein K11-linked ubiquitination"/>
    <property type="evidence" value="ECO:0000318"/>
    <property type="project" value="GO_Central"/>
</dbReference>
<dbReference type="VEuPathDB" id="VectorBase:ISCP_029425"/>
<dbReference type="SUPFAM" id="SSF49785">
    <property type="entry name" value="Galactose-binding domain-like"/>
    <property type="match status" value="1"/>
</dbReference>
<dbReference type="OrthoDB" id="24948at2759"/>
<evidence type="ECO:0000259" key="8">
    <source>
        <dbReference type="PROSITE" id="PS51284"/>
    </source>
</evidence>
<dbReference type="GO" id="GO:0031145">
    <property type="term" value="P:anaphase-promoting complex-dependent catabolic process"/>
    <property type="evidence" value="ECO:0007669"/>
    <property type="project" value="InterPro"/>
</dbReference>
<keyword evidence="5 7" id="KW-0833">Ubl conjugation pathway</keyword>
<dbReference type="PANTHER" id="PTHR12936:SF0">
    <property type="entry name" value="ANAPHASE-PROMOTING COMPLEX SUBUNIT 10"/>
    <property type="match status" value="1"/>
</dbReference>
<dbReference type="PROSITE" id="PS51284">
    <property type="entry name" value="DOC"/>
    <property type="match status" value="1"/>
</dbReference>
<evidence type="ECO:0000256" key="7">
    <source>
        <dbReference type="PIRNR" id="PIRNR028841"/>
    </source>
</evidence>
<dbReference type="GO" id="GO:0051301">
    <property type="term" value="P:cell division"/>
    <property type="evidence" value="ECO:0007669"/>
    <property type="project" value="UniProtKB-KW"/>
</dbReference>
<dbReference type="InterPro" id="IPR016901">
    <property type="entry name" value="APC10/Doc1"/>
</dbReference>
<proteinExistence type="inferred from homology"/>
<dbReference type="InterPro" id="IPR008979">
    <property type="entry name" value="Galactose-bd-like_sf"/>
</dbReference>
<dbReference type="SMART" id="SM01337">
    <property type="entry name" value="APC10"/>
    <property type="match status" value="1"/>
</dbReference>
<comment type="function">
    <text evidence="7">Component of the anaphase promoting complex/cyclosome (APC/C), a cell cycle-regulated E3 ubiquitin-protein ligase complex that controls progression through mitosis and the G1 phase of the cell cycle.</text>
</comment>
<evidence type="ECO:0000256" key="5">
    <source>
        <dbReference type="ARBA" id="ARBA00022786"/>
    </source>
</evidence>
<reference evidence="10" key="2">
    <citation type="submission" date="2020-05" db="UniProtKB">
        <authorList>
            <consortium name="EnsemblMetazoa"/>
        </authorList>
    </citation>
    <scope>IDENTIFICATION</scope>
    <source>
        <strain evidence="10">wikel</strain>
    </source>
</reference>
<evidence type="ECO:0000313" key="11">
    <source>
        <dbReference type="Proteomes" id="UP000001555"/>
    </source>
</evidence>
<dbReference type="Gene3D" id="2.60.120.260">
    <property type="entry name" value="Galactose-binding domain-like"/>
    <property type="match status" value="1"/>
</dbReference>
<keyword evidence="4 7" id="KW-0498">Mitosis</keyword>